<evidence type="ECO:0000313" key="10">
    <source>
        <dbReference type="EMBL" id="GGG57348.1"/>
    </source>
</evidence>
<dbReference type="Pfam" id="PF13144">
    <property type="entry name" value="ChapFlgA"/>
    <property type="match status" value="1"/>
</dbReference>
<evidence type="ECO:0000259" key="9">
    <source>
        <dbReference type="PROSITE" id="PS50844"/>
    </source>
</evidence>
<dbReference type="InterPro" id="IPR041231">
    <property type="entry name" value="FlgA_N"/>
</dbReference>
<dbReference type="InterPro" id="IPR013974">
    <property type="entry name" value="SAF"/>
</dbReference>
<keyword evidence="7" id="KW-1005">Bacterial flagellum biogenesis</keyword>
<dbReference type="Pfam" id="PF17656">
    <property type="entry name" value="ChapFlgA_N"/>
    <property type="match status" value="1"/>
</dbReference>
<organism evidence="10 11">
    <name type="scientific">Pseudohongiella nitratireducens</name>
    <dbReference type="NCBI Taxonomy" id="1768907"/>
    <lineage>
        <taxon>Bacteria</taxon>
        <taxon>Pseudomonadati</taxon>
        <taxon>Pseudomonadota</taxon>
        <taxon>Gammaproteobacteria</taxon>
        <taxon>Pseudomonadales</taxon>
        <taxon>Pseudohongiellaceae</taxon>
        <taxon>Pseudohongiella</taxon>
    </lineage>
</organism>
<reference evidence="10" key="2">
    <citation type="submission" date="2020-09" db="EMBL/GenBank/DDBJ databases">
        <authorList>
            <person name="Sun Q."/>
            <person name="Zhou Y."/>
        </authorList>
    </citation>
    <scope>NUCLEOTIDE SEQUENCE</scope>
    <source>
        <strain evidence="10">CGMCC 1.15425</strain>
    </source>
</reference>
<dbReference type="CDD" id="cd11614">
    <property type="entry name" value="SAF_CpaB_FlgA_like"/>
    <property type="match status" value="1"/>
</dbReference>
<dbReference type="PANTHER" id="PTHR36307:SF1">
    <property type="entry name" value="FLAGELLA BASAL BODY P-RING FORMATION PROTEIN FLGA"/>
    <property type="match status" value="1"/>
</dbReference>
<evidence type="ECO:0000313" key="11">
    <source>
        <dbReference type="Proteomes" id="UP000627715"/>
    </source>
</evidence>
<name>A0A917GU81_9GAMM</name>
<dbReference type="InterPro" id="IPR039246">
    <property type="entry name" value="Flagellar_FlgA"/>
</dbReference>
<evidence type="ECO:0000256" key="5">
    <source>
        <dbReference type="ARBA" id="ARBA00022764"/>
    </source>
</evidence>
<comment type="caution">
    <text evidence="10">The sequence shown here is derived from an EMBL/GenBank/DDBJ whole genome shotgun (WGS) entry which is preliminary data.</text>
</comment>
<evidence type="ECO:0000256" key="3">
    <source>
        <dbReference type="ARBA" id="ARBA00014754"/>
    </source>
</evidence>
<protein>
    <recommendedName>
        <fullName evidence="3 7">Flagella basal body P-ring formation protein FlgA</fullName>
    </recommendedName>
</protein>
<feature type="chain" id="PRO_5037203122" description="Flagella basal body P-ring formation protein FlgA" evidence="8">
    <location>
        <begin position="16"/>
        <end position="226"/>
    </location>
</feature>
<keyword evidence="5 7" id="KW-0574">Periplasm</keyword>
<dbReference type="PROSITE" id="PS50844">
    <property type="entry name" value="AFP_LIKE"/>
    <property type="match status" value="1"/>
</dbReference>
<evidence type="ECO:0000256" key="8">
    <source>
        <dbReference type="SAM" id="SignalP"/>
    </source>
</evidence>
<evidence type="ECO:0000256" key="7">
    <source>
        <dbReference type="RuleBase" id="RU362063"/>
    </source>
</evidence>
<comment type="function">
    <text evidence="6 7">Involved in the assembly process of the P-ring formation. It may associate with FlgF on the rod constituting a structure essential for the P-ring assembly or may act as a modulator protein for the P-ring assembly.</text>
</comment>
<reference evidence="10" key="1">
    <citation type="journal article" date="2014" name="Int. J. Syst. Evol. Microbiol.">
        <title>Complete genome sequence of Corynebacterium casei LMG S-19264T (=DSM 44701T), isolated from a smear-ripened cheese.</title>
        <authorList>
            <consortium name="US DOE Joint Genome Institute (JGI-PGF)"/>
            <person name="Walter F."/>
            <person name="Albersmeier A."/>
            <person name="Kalinowski J."/>
            <person name="Ruckert C."/>
        </authorList>
    </citation>
    <scope>NUCLEOTIDE SEQUENCE</scope>
    <source>
        <strain evidence="10">CGMCC 1.15425</strain>
    </source>
</reference>
<dbReference type="GO" id="GO:0042597">
    <property type="term" value="C:periplasmic space"/>
    <property type="evidence" value="ECO:0007669"/>
    <property type="project" value="UniProtKB-SubCell"/>
</dbReference>
<dbReference type="Proteomes" id="UP000627715">
    <property type="component" value="Unassembled WGS sequence"/>
</dbReference>
<sequence length="226" mass="24290">MLALLAILLHTSTFAQTDTARQALEFAAMSALQQQWQNSEGRVEIQLANLDPRLQIPACPAPLEAQVRSQNPNGGRVTVRVACQGAAPWTRHIAATVDIFQPVIVASAALSRGTRLTLADLSLEEQNVSQLRGRVYSSPEDLIGMELQRSLSPGTPVTDALIQKPVLVKRGETVVLTATRGGVSIRQTATAMQDGRKGQQISVRNTSTDRTIRAIVTGTGEADVVF</sequence>
<evidence type="ECO:0000256" key="6">
    <source>
        <dbReference type="ARBA" id="ARBA00025643"/>
    </source>
</evidence>
<evidence type="ECO:0000256" key="4">
    <source>
        <dbReference type="ARBA" id="ARBA00022729"/>
    </source>
</evidence>
<dbReference type="InterPro" id="IPR017585">
    <property type="entry name" value="SAF_FlgA"/>
</dbReference>
<feature type="domain" description="AFP-like" evidence="9">
    <location>
        <begin position="103"/>
        <end position="165"/>
    </location>
</feature>
<proteinExistence type="inferred from homology"/>
<dbReference type="Gene3D" id="3.90.1210.10">
    <property type="entry name" value="Antifreeze-like/N-acetylneuraminic acid synthase C-terminal domain"/>
    <property type="match status" value="1"/>
</dbReference>
<dbReference type="Gene3D" id="2.30.30.760">
    <property type="match status" value="1"/>
</dbReference>
<dbReference type="SMART" id="SM00858">
    <property type="entry name" value="SAF"/>
    <property type="match status" value="1"/>
</dbReference>
<feature type="signal peptide" evidence="8">
    <location>
        <begin position="1"/>
        <end position="15"/>
    </location>
</feature>
<dbReference type="PANTHER" id="PTHR36307">
    <property type="entry name" value="FLAGELLA BASAL BODY P-RING FORMATION PROTEIN FLGA"/>
    <property type="match status" value="1"/>
</dbReference>
<dbReference type="GO" id="GO:0044780">
    <property type="term" value="P:bacterial-type flagellum assembly"/>
    <property type="evidence" value="ECO:0007669"/>
    <property type="project" value="InterPro"/>
</dbReference>
<dbReference type="EMBL" id="BMIY01000005">
    <property type="protein sequence ID" value="GGG57348.1"/>
    <property type="molecule type" value="Genomic_DNA"/>
</dbReference>
<dbReference type="InterPro" id="IPR006190">
    <property type="entry name" value="SAF_AFP_Neu5Ac"/>
</dbReference>
<evidence type="ECO:0000256" key="2">
    <source>
        <dbReference type="ARBA" id="ARBA00010474"/>
    </source>
</evidence>
<keyword evidence="4 8" id="KW-0732">Signal</keyword>
<accession>A0A917GU81</accession>
<keyword evidence="11" id="KW-1185">Reference proteome</keyword>
<evidence type="ECO:0000256" key="1">
    <source>
        <dbReference type="ARBA" id="ARBA00004418"/>
    </source>
</evidence>
<dbReference type="AlphaFoldDB" id="A0A917GU81"/>
<dbReference type="NCBIfam" id="TIGR03170">
    <property type="entry name" value="flgA_cterm"/>
    <property type="match status" value="1"/>
</dbReference>
<comment type="similarity">
    <text evidence="2 7">Belongs to the FlgA family.</text>
</comment>
<comment type="subcellular location">
    <subcellularLocation>
        <location evidence="1 7">Periplasm</location>
    </subcellularLocation>
</comment>
<gene>
    <name evidence="10" type="ORF">GCM10011403_13240</name>
</gene>